<accession>A0ABY7QSU1</accession>
<reference evidence="3 4" key="1">
    <citation type="submission" date="2023-01" db="EMBL/GenBank/DDBJ databases">
        <authorList>
            <person name="Lee S.H."/>
            <person name="Jung H.S."/>
            <person name="Yun J.U."/>
        </authorList>
    </citation>
    <scope>NUCLEOTIDE SEQUENCE [LARGE SCALE GENOMIC DNA]</scope>
    <source>
        <strain evidence="3 4">CBA3646</strain>
    </source>
</reference>
<dbReference type="InterPro" id="IPR051465">
    <property type="entry name" value="Cell_Envelope_Struct_Comp"/>
</dbReference>
<dbReference type="Proteomes" id="UP001210339">
    <property type="component" value="Chromosome"/>
</dbReference>
<evidence type="ECO:0000313" key="3">
    <source>
        <dbReference type="EMBL" id="WBW49223.1"/>
    </source>
</evidence>
<feature type="signal peptide" evidence="1">
    <location>
        <begin position="1"/>
        <end position="25"/>
    </location>
</feature>
<dbReference type="RefSeq" id="WP_271190755.1">
    <property type="nucleotide sequence ID" value="NZ_CP115667.1"/>
</dbReference>
<keyword evidence="4" id="KW-1185">Reference proteome</keyword>
<dbReference type="Pfam" id="PF00395">
    <property type="entry name" value="SLH"/>
    <property type="match status" value="2"/>
</dbReference>
<dbReference type="InterPro" id="IPR005046">
    <property type="entry name" value="DUF285"/>
</dbReference>
<dbReference type="InterPro" id="IPR001119">
    <property type="entry name" value="SLH_dom"/>
</dbReference>
<evidence type="ECO:0000259" key="2">
    <source>
        <dbReference type="PROSITE" id="PS51272"/>
    </source>
</evidence>
<dbReference type="EMBL" id="CP115667">
    <property type="protein sequence ID" value="WBW49223.1"/>
    <property type="molecule type" value="Genomic_DNA"/>
</dbReference>
<dbReference type="NCBIfam" id="TIGR02167">
    <property type="entry name" value="Liste_lipo_26"/>
    <property type="match status" value="4"/>
</dbReference>
<name>A0ABY7QSU1_9FIRM</name>
<feature type="chain" id="PRO_5046211791" evidence="1">
    <location>
        <begin position="26"/>
        <end position="686"/>
    </location>
</feature>
<gene>
    <name evidence="3" type="ORF">O6R05_04220</name>
</gene>
<feature type="domain" description="SLH" evidence="2">
    <location>
        <begin position="568"/>
        <end position="631"/>
    </location>
</feature>
<proteinExistence type="predicted"/>
<evidence type="ECO:0000256" key="1">
    <source>
        <dbReference type="SAM" id="SignalP"/>
    </source>
</evidence>
<organism evidence="3 4">
    <name type="scientific">Peptoniphilus equinus</name>
    <dbReference type="NCBI Taxonomy" id="3016343"/>
    <lineage>
        <taxon>Bacteria</taxon>
        <taxon>Bacillati</taxon>
        <taxon>Bacillota</taxon>
        <taxon>Tissierellia</taxon>
        <taxon>Tissierellales</taxon>
        <taxon>Peptoniphilaceae</taxon>
        <taxon>Peptoniphilus</taxon>
    </lineage>
</organism>
<dbReference type="PANTHER" id="PTHR43308">
    <property type="entry name" value="OUTER MEMBRANE PROTEIN ALPHA-RELATED"/>
    <property type="match status" value="1"/>
</dbReference>
<evidence type="ECO:0000313" key="4">
    <source>
        <dbReference type="Proteomes" id="UP001210339"/>
    </source>
</evidence>
<feature type="domain" description="SLH" evidence="2">
    <location>
        <begin position="512"/>
        <end position="567"/>
    </location>
</feature>
<keyword evidence="1" id="KW-0732">Signal</keyword>
<dbReference type="Pfam" id="PF03382">
    <property type="entry name" value="DUF285"/>
    <property type="match status" value="1"/>
</dbReference>
<sequence length="686" mass="76556">MKKKIVTALALWLCLLVTVTTHVWAAEIETYEISSDGSVHMDYNAEAKTVRVYGNGKMDNKLWDDFKRNHKDFFDSQPFVSIESGVQFPDDSSYLFSEFDGQIDIAADIDTSNVKNMYGMFKTTAFISLDVSNWDTSNVTDMRMMFGGARSPNLDVSQWDTSNVTTMSSMFESAQSLNLDVSQWDTSNVTDMKYMFAHTRSVNLDVSQWDTSNVTNMSYMFADTSSANPDVSQWDVSKVIDIHGMFFNAQSADPDVSRWNTSNILDMSEMFSYALVANPDVSNWNISNVGSIAGIFMNAPLANPDVSKWDTANVQFMHYAFYNTPSANPDVSKWDLSSIETMNDMFYGAEKVQKIDFRNAKLTEVRDLGGLDNTKSLEEVWLSKMTAGSTDVALKGPFTIDYYDADGTIYKTEESNDQRFIISEEDAATASQIHLYLTNPIPTEPDVPEEPTSSGSWLVAPLPEPAKDKDTEVHTAYLTGYPDGTVMAEGEVTRGEAAAMVLRLAGKSLTHDDAVYHDVDANAWYSDYVLTAKALSMLDDKDGKLRPNDAITRGEFAAMLAVLDKDSTEQATFSDIDGHKYEAAIEKIAGNKRIIGYDDGTFRPDATLTRGEAVTILNRMFDRVADGVAVEDHSELKAFTDLNVTDWYYYEIVEAANTHRLERRGGIDAFGRQLENWTDVLSVDAN</sequence>
<protein>
    <submittedName>
        <fullName evidence="3">BspA family leucine-rich repeat surface protein</fullName>
    </submittedName>
</protein>
<dbReference type="InterPro" id="IPR011889">
    <property type="entry name" value="Liste_lipo_26"/>
</dbReference>
<dbReference type="PROSITE" id="PS51272">
    <property type="entry name" value="SLH"/>
    <property type="match status" value="2"/>
</dbReference>